<dbReference type="GO" id="GO:0004694">
    <property type="term" value="F:eukaryotic translation initiation factor 2alpha kinase activity"/>
    <property type="evidence" value="ECO:0007669"/>
    <property type="project" value="TreeGrafter"/>
</dbReference>
<evidence type="ECO:0000259" key="12">
    <source>
        <dbReference type="PROSITE" id="PS50137"/>
    </source>
</evidence>
<keyword evidence="3" id="KW-0597">Phosphoprotein</keyword>
<keyword evidence="4" id="KW-0808">Transferase</keyword>
<dbReference type="EMBL" id="JAUPFM010000017">
    <property type="protein sequence ID" value="KAK2824095.1"/>
    <property type="molecule type" value="Genomic_DNA"/>
</dbReference>
<proteinExistence type="predicted"/>
<dbReference type="Gene3D" id="1.10.510.10">
    <property type="entry name" value="Transferase(Phosphotransferase) domain 1"/>
    <property type="match status" value="1"/>
</dbReference>
<accession>A0AA88LTX5</accession>
<evidence type="ECO:0000256" key="10">
    <source>
        <dbReference type="SAM" id="MobiDB-lite"/>
    </source>
</evidence>
<dbReference type="PROSITE" id="PS50011">
    <property type="entry name" value="PROTEIN_KINASE_DOM"/>
    <property type="match status" value="1"/>
</dbReference>
<dbReference type="SMART" id="SM00358">
    <property type="entry name" value="DSRM"/>
    <property type="match status" value="2"/>
</dbReference>
<keyword evidence="5 9" id="KW-0547">Nucleotide-binding</keyword>
<dbReference type="InterPro" id="IPR050339">
    <property type="entry name" value="CC_SR_Kinase"/>
</dbReference>
<comment type="caution">
    <text evidence="13">The sequence shown here is derived from an EMBL/GenBank/DDBJ whole genome shotgun (WGS) entry which is preliminary data.</text>
</comment>
<dbReference type="EC" id="2.7.11.1" evidence="1"/>
<feature type="binding site" evidence="9">
    <location>
        <position position="283"/>
    </location>
    <ligand>
        <name>ATP</name>
        <dbReference type="ChEBI" id="CHEBI:30616"/>
    </ligand>
</feature>
<dbReference type="GO" id="GO:0005634">
    <property type="term" value="C:nucleus"/>
    <property type="evidence" value="ECO:0007669"/>
    <property type="project" value="TreeGrafter"/>
</dbReference>
<feature type="compositionally biased region" description="Polar residues" evidence="10">
    <location>
        <begin position="235"/>
        <end position="247"/>
    </location>
</feature>
<organism evidence="13 14">
    <name type="scientific">Channa striata</name>
    <name type="common">Snakehead murrel</name>
    <name type="synonym">Ophicephalus striatus</name>
    <dbReference type="NCBI Taxonomy" id="64152"/>
    <lineage>
        <taxon>Eukaryota</taxon>
        <taxon>Metazoa</taxon>
        <taxon>Chordata</taxon>
        <taxon>Craniata</taxon>
        <taxon>Vertebrata</taxon>
        <taxon>Euteleostomi</taxon>
        <taxon>Actinopterygii</taxon>
        <taxon>Neopterygii</taxon>
        <taxon>Teleostei</taxon>
        <taxon>Neoteleostei</taxon>
        <taxon>Acanthomorphata</taxon>
        <taxon>Anabantaria</taxon>
        <taxon>Anabantiformes</taxon>
        <taxon>Channoidei</taxon>
        <taxon>Channidae</taxon>
        <taxon>Channa</taxon>
    </lineage>
</organism>
<dbReference type="InterPro" id="IPR014720">
    <property type="entry name" value="dsRBD_dom"/>
</dbReference>
<dbReference type="GO" id="GO:0005524">
    <property type="term" value="F:ATP binding"/>
    <property type="evidence" value="ECO:0007669"/>
    <property type="project" value="UniProtKB-UniRule"/>
</dbReference>
<evidence type="ECO:0000256" key="4">
    <source>
        <dbReference type="ARBA" id="ARBA00022679"/>
    </source>
</evidence>
<dbReference type="SUPFAM" id="SSF56112">
    <property type="entry name" value="Protein kinase-like (PK-like)"/>
    <property type="match status" value="1"/>
</dbReference>
<evidence type="ECO:0000313" key="14">
    <source>
        <dbReference type="Proteomes" id="UP001187415"/>
    </source>
</evidence>
<dbReference type="Gene3D" id="3.30.200.20">
    <property type="entry name" value="Phosphorylase Kinase, domain 1"/>
    <property type="match status" value="1"/>
</dbReference>
<feature type="region of interest" description="Disordered" evidence="10">
    <location>
        <begin position="227"/>
        <end position="247"/>
    </location>
</feature>
<reference evidence="13" key="1">
    <citation type="submission" date="2023-07" db="EMBL/GenBank/DDBJ databases">
        <title>Chromosome-level Genome Assembly of Striped Snakehead (Channa striata).</title>
        <authorList>
            <person name="Liu H."/>
        </authorList>
    </citation>
    <scope>NUCLEOTIDE SEQUENCE</scope>
    <source>
        <strain evidence="13">Gz</strain>
        <tissue evidence="13">Muscle</tissue>
    </source>
</reference>
<evidence type="ECO:0000313" key="13">
    <source>
        <dbReference type="EMBL" id="KAK2824095.1"/>
    </source>
</evidence>
<evidence type="ECO:0000256" key="2">
    <source>
        <dbReference type="ARBA" id="ARBA00022527"/>
    </source>
</evidence>
<dbReference type="AlphaFoldDB" id="A0AA88LTX5"/>
<evidence type="ECO:0000256" key="5">
    <source>
        <dbReference type="ARBA" id="ARBA00022741"/>
    </source>
</evidence>
<dbReference type="Proteomes" id="UP001187415">
    <property type="component" value="Unassembled WGS sequence"/>
</dbReference>
<keyword evidence="8" id="KW-0694">RNA-binding</keyword>
<feature type="compositionally biased region" description="Polar residues" evidence="10">
    <location>
        <begin position="529"/>
        <end position="540"/>
    </location>
</feature>
<feature type="compositionally biased region" description="Basic and acidic residues" evidence="10">
    <location>
        <begin position="514"/>
        <end position="528"/>
    </location>
</feature>
<gene>
    <name evidence="13" type="ORF">Q5P01_021270</name>
</gene>
<evidence type="ECO:0000256" key="9">
    <source>
        <dbReference type="PROSITE-ProRule" id="PRU10141"/>
    </source>
</evidence>
<sequence>MEPQNYIAQLNELAQKTGSKVEYEDVDCVGPDHKRTFTMRVVVNGKPYPEGVGKNKKEAKKNAAKNACDGLMEESINFRGDEEFSGASSQKEKPTKDNVSDICDKTRRLNIKTVDKSFTDRNFKGIINHYCQKKSSFPTYNLERQCGPPHDPQFFVKLVIDDKEYPVGEGKSLKEAEQNAAQLAWSALQEQSDFDSKMSVRSTESEDGVPLHSVSSATLNSYVSSQLNPDAAEDNNMSNGQNETSTQSRFISEFEPLELLGSGGFGRVYKAKDKILKKHYAVKIVRCEEKCFKEVGTLSDLHHKNIIRYYTCWMEDTGYQMDITDDSYSYSQSIDLSSAKYLYISMELCNKTLREWINEKNSQPPQGTKRRTESLEIAQQIFSGVEYIHSKNHIHRDLKPENIMFGLEGEVKIGDFGLVTRDDVGDPSIERSVERGTPTYMAPEQHGKNYNRKVDIFALGLIFFELLWKISTGHERGKMWENARSQKLPKEFSQTFYTENRMIVMMLSEKPEDRPEASALKADLDKQNSQKNLPQQNLTF</sequence>
<evidence type="ECO:0000259" key="11">
    <source>
        <dbReference type="PROSITE" id="PS50011"/>
    </source>
</evidence>
<dbReference type="PANTHER" id="PTHR11042:SF166">
    <property type="entry name" value="EUKARYOTIC TRANSLATION INITIATION FACTOR 2-ALPHA KINASE 3"/>
    <property type="match status" value="1"/>
</dbReference>
<dbReference type="PROSITE" id="PS50137">
    <property type="entry name" value="DS_RBD"/>
    <property type="match status" value="2"/>
</dbReference>
<evidence type="ECO:0000256" key="6">
    <source>
        <dbReference type="ARBA" id="ARBA00022777"/>
    </source>
</evidence>
<evidence type="ECO:0000256" key="3">
    <source>
        <dbReference type="ARBA" id="ARBA00022553"/>
    </source>
</evidence>
<dbReference type="SUPFAM" id="SSF54768">
    <property type="entry name" value="dsRNA-binding domain-like"/>
    <property type="match status" value="2"/>
</dbReference>
<dbReference type="GO" id="GO:0005737">
    <property type="term" value="C:cytoplasm"/>
    <property type="evidence" value="ECO:0007669"/>
    <property type="project" value="TreeGrafter"/>
</dbReference>
<name>A0AA88LTX5_CHASR</name>
<dbReference type="PANTHER" id="PTHR11042">
    <property type="entry name" value="EUKARYOTIC TRANSLATION INITIATION FACTOR 2-ALPHA KINASE EIF2-ALPHA KINASE -RELATED"/>
    <property type="match status" value="1"/>
</dbReference>
<feature type="domain" description="DRBM" evidence="12">
    <location>
        <begin position="122"/>
        <end position="190"/>
    </location>
</feature>
<dbReference type="Pfam" id="PF00035">
    <property type="entry name" value="dsrm"/>
    <property type="match status" value="2"/>
</dbReference>
<dbReference type="GO" id="GO:0003723">
    <property type="term" value="F:RNA binding"/>
    <property type="evidence" value="ECO:0007669"/>
    <property type="project" value="UniProtKB-UniRule"/>
</dbReference>
<evidence type="ECO:0000256" key="7">
    <source>
        <dbReference type="ARBA" id="ARBA00022840"/>
    </source>
</evidence>
<dbReference type="Gene3D" id="3.30.160.20">
    <property type="match status" value="2"/>
</dbReference>
<protein>
    <recommendedName>
        <fullName evidence="1">non-specific serine/threonine protein kinase</fullName>
        <ecNumber evidence="1">2.7.11.1</ecNumber>
    </recommendedName>
</protein>
<evidence type="ECO:0000256" key="8">
    <source>
        <dbReference type="PROSITE-ProRule" id="PRU00266"/>
    </source>
</evidence>
<dbReference type="SMART" id="SM00220">
    <property type="entry name" value="S_TKc"/>
    <property type="match status" value="1"/>
</dbReference>
<keyword evidence="7 9" id="KW-0067">ATP-binding</keyword>
<evidence type="ECO:0000256" key="1">
    <source>
        <dbReference type="ARBA" id="ARBA00012513"/>
    </source>
</evidence>
<dbReference type="InterPro" id="IPR011009">
    <property type="entry name" value="Kinase-like_dom_sf"/>
</dbReference>
<keyword evidence="2" id="KW-0723">Serine/threonine-protein kinase</keyword>
<dbReference type="InterPro" id="IPR000719">
    <property type="entry name" value="Prot_kinase_dom"/>
</dbReference>
<dbReference type="InterPro" id="IPR017441">
    <property type="entry name" value="Protein_kinase_ATP_BS"/>
</dbReference>
<dbReference type="Pfam" id="PF00069">
    <property type="entry name" value="Pkinase"/>
    <property type="match status" value="1"/>
</dbReference>
<feature type="domain" description="Protein kinase" evidence="11">
    <location>
        <begin position="254"/>
        <end position="533"/>
    </location>
</feature>
<dbReference type="FunFam" id="1.10.510.10:FF:000251">
    <property type="entry name" value="eukaryotic translation initiation factor 2-alpha kinase 3"/>
    <property type="match status" value="1"/>
</dbReference>
<keyword evidence="14" id="KW-1185">Reference proteome</keyword>
<keyword evidence="6" id="KW-0418">Kinase</keyword>
<feature type="region of interest" description="Disordered" evidence="10">
    <location>
        <begin position="514"/>
        <end position="540"/>
    </location>
</feature>
<dbReference type="PROSITE" id="PS00107">
    <property type="entry name" value="PROTEIN_KINASE_ATP"/>
    <property type="match status" value="1"/>
</dbReference>
<feature type="domain" description="DRBM" evidence="12">
    <location>
        <begin position="5"/>
        <end position="73"/>
    </location>
</feature>